<evidence type="ECO:0000256" key="4">
    <source>
        <dbReference type="ARBA" id="ARBA00022960"/>
    </source>
</evidence>
<feature type="domain" description="Mur ligase central" evidence="12">
    <location>
        <begin position="110"/>
        <end position="306"/>
    </location>
</feature>
<dbReference type="GO" id="GO:0005737">
    <property type="term" value="C:cytoplasm"/>
    <property type="evidence" value="ECO:0007669"/>
    <property type="project" value="UniProtKB-SubCell"/>
</dbReference>
<dbReference type="InterPro" id="IPR005761">
    <property type="entry name" value="UDP-N-AcMur-Glu-dNH2Pim_ligase"/>
</dbReference>
<feature type="domain" description="Mur ligase C-terminal" evidence="11">
    <location>
        <begin position="329"/>
        <end position="458"/>
    </location>
</feature>
<evidence type="ECO:0000256" key="2">
    <source>
        <dbReference type="ARBA" id="ARBA00005898"/>
    </source>
</evidence>
<dbReference type="EC" id="6.3.2.13" evidence="8"/>
<name>A0A931ASI3_9FIRM</name>
<feature type="binding site" evidence="8">
    <location>
        <begin position="112"/>
        <end position="118"/>
    </location>
    <ligand>
        <name>ATP</name>
        <dbReference type="ChEBI" id="CHEBI:30616"/>
    </ligand>
</feature>
<keyword evidence="8" id="KW-0963">Cytoplasm</keyword>
<keyword evidence="3 8" id="KW-0132">Cell division</keyword>
<feature type="binding site" evidence="8">
    <location>
        <position position="189"/>
    </location>
    <ligand>
        <name>UDP-N-acetyl-alpha-D-muramoyl-L-alanyl-D-glutamate</name>
        <dbReference type="ChEBI" id="CHEBI:83900"/>
    </ligand>
</feature>
<dbReference type="Pfam" id="PF02875">
    <property type="entry name" value="Mur_ligase_C"/>
    <property type="match status" value="1"/>
</dbReference>
<dbReference type="PANTHER" id="PTHR23135:SF4">
    <property type="entry name" value="UDP-N-ACETYLMURAMOYL-L-ALANYL-D-GLUTAMATE--2,6-DIAMINOPIMELATE LIGASE MURE HOMOLOG, CHLOROPLASTIC"/>
    <property type="match status" value="1"/>
</dbReference>
<evidence type="ECO:0000256" key="7">
    <source>
        <dbReference type="ARBA" id="ARBA00023316"/>
    </source>
</evidence>
<keyword evidence="8" id="KW-0547">Nucleotide-binding</keyword>
<dbReference type="InterPro" id="IPR013221">
    <property type="entry name" value="Mur_ligase_cen"/>
</dbReference>
<protein>
    <recommendedName>
        <fullName evidence="8">UDP-N-acetylmuramoyl-L-alanyl-D-glutamate--2,6-diaminopimelate ligase</fullName>
        <ecNumber evidence="8">6.3.2.13</ecNumber>
    </recommendedName>
    <alternativeName>
        <fullName evidence="8">Meso-A2pm-adding enzyme</fullName>
    </alternativeName>
    <alternativeName>
        <fullName evidence="8">Meso-diaminopimelate-adding enzyme</fullName>
    </alternativeName>
    <alternativeName>
        <fullName evidence="8">UDP-MurNAc-L-Ala-D-Glu:meso-diaminopimelate ligase</fullName>
    </alternativeName>
    <alternativeName>
        <fullName evidence="8">UDP-MurNAc-tripeptide synthetase</fullName>
    </alternativeName>
    <alternativeName>
        <fullName evidence="8">UDP-N-acetylmuramyl-tripeptide synthetase</fullName>
    </alternativeName>
</protein>
<dbReference type="AlphaFoldDB" id="A0A931ASI3"/>
<evidence type="ECO:0000256" key="9">
    <source>
        <dbReference type="RuleBase" id="RU004135"/>
    </source>
</evidence>
<feature type="binding site" evidence="8">
    <location>
        <position position="181"/>
    </location>
    <ligand>
        <name>UDP-N-acetyl-alpha-D-muramoyl-L-alanyl-D-glutamate</name>
        <dbReference type="ChEBI" id="CHEBI:83900"/>
    </ligand>
</feature>
<evidence type="ECO:0000256" key="1">
    <source>
        <dbReference type="ARBA" id="ARBA00004752"/>
    </source>
</evidence>
<dbReference type="GO" id="GO:0000287">
    <property type="term" value="F:magnesium ion binding"/>
    <property type="evidence" value="ECO:0007669"/>
    <property type="project" value="UniProtKB-UniRule"/>
</dbReference>
<evidence type="ECO:0000256" key="5">
    <source>
        <dbReference type="ARBA" id="ARBA00022984"/>
    </source>
</evidence>
<comment type="cofactor">
    <cofactor evidence="8">
        <name>Mg(2+)</name>
        <dbReference type="ChEBI" id="CHEBI:18420"/>
    </cofactor>
</comment>
<dbReference type="RefSeq" id="WP_270454640.1">
    <property type="nucleotide sequence ID" value="NZ_JADPIE010000006.1"/>
</dbReference>
<evidence type="ECO:0000259" key="11">
    <source>
        <dbReference type="Pfam" id="PF02875"/>
    </source>
</evidence>
<comment type="pathway">
    <text evidence="1 8 9">Cell wall biogenesis; peptidoglycan biosynthesis.</text>
</comment>
<feature type="modified residue" description="N6-carboxylysine" evidence="8">
    <location>
        <position position="221"/>
    </location>
</feature>
<dbReference type="PANTHER" id="PTHR23135">
    <property type="entry name" value="MUR LIGASE FAMILY MEMBER"/>
    <property type="match status" value="1"/>
</dbReference>
<dbReference type="HAMAP" id="MF_00208">
    <property type="entry name" value="MurE"/>
    <property type="match status" value="1"/>
</dbReference>
<organism evidence="13 14">
    <name type="scientific">Halonatronomonas betaini</name>
    <dbReference type="NCBI Taxonomy" id="2778430"/>
    <lineage>
        <taxon>Bacteria</taxon>
        <taxon>Bacillati</taxon>
        <taxon>Bacillota</taxon>
        <taxon>Clostridia</taxon>
        <taxon>Halanaerobiales</taxon>
        <taxon>Halarsenatibacteraceae</taxon>
        <taxon>Halonatronomonas</taxon>
    </lineage>
</organism>
<dbReference type="InterPro" id="IPR036615">
    <property type="entry name" value="Mur_ligase_C_dom_sf"/>
</dbReference>
<dbReference type="NCBIfam" id="TIGR01085">
    <property type="entry name" value="murE"/>
    <property type="match status" value="1"/>
</dbReference>
<keyword evidence="5 8" id="KW-0573">Peptidoglycan synthesis</keyword>
<comment type="catalytic activity">
    <reaction evidence="8">
        <text>UDP-N-acetyl-alpha-D-muramoyl-L-alanyl-D-glutamate + meso-2,6-diaminopimelate + ATP = UDP-N-acetyl-alpha-D-muramoyl-L-alanyl-gamma-D-glutamyl-meso-2,6-diaminopimelate + ADP + phosphate + H(+)</text>
        <dbReference type="Rhea" id="RHEA:23676"/>
        <dbReference type="ChEBI" id="CHEBI:15378"/>
        <dbReference type="ChEBI" id="CHEBI:30616"/>
        <dbReference type="ChEBI" id="CHEBI:43474"/>
        <dbReference type="ChEBI" id="CHEBI:57791"/>
        <dbReference type="ChEBI" id="CHEBI:83900"/>
        <dbReference type="ChEBI" id="CHEBI:83905"/>
        <dbReference type="ChEBI" id="CHEBI:456216"/>
        <dbReference type="EC" id="6.3.2.13"/>
    </reaction>
</comment>
<evidence type="ECO:0000259" key="12">
    <source>
        <dbReference type="Pfam" id="PF08245"/>
    </source>
</evidence>
<evidence type="ECO:0000313" key="13">
    <source>
        <dbReference type="EMBL" id="MBF8437642.1"/>
    </source>
</evidence>
<proteinExistence type="inferred from homology"/>
<dbReference type="GO" id="GO:0005524">
    <property type="term" value="F:ATP binding"/>
    <property type="evidence" value="ECO:0007669"/>
    <property type="project" value="UniProtKB-UniRule"/>
</dbReference>
<dbReference type="SUPFAM" id="SSF53244">
    <property type="entry name" value="MurD-like peptide ligases, peptide-binding domain"/>
    <property type="match status" value="1"/>
</dbReference>
<dbReference type="InterPro" id="IPR000713">
    <property type="entry name" value="Mur_ligase_N"/>
</dbReference>
<feature type="binding site" evidence="8">
    <location>
        <position position="31"/>
    </location>
    <ligand>
        <name>UDP-N-acetyl-alpha-D-muramoyl-L-alanyl-D-glutamate</name>
        <dbReference type="ChEBI" id="CHEBI:83900"/>
    </ligand>
</feature>
<dbReference type="SUPFAM" id="SSF53623">
    <property type="entry name" value="MurD-like peptide ligases, catalytic domain"/>
    <property type="match status" value="1"/>
</dbReference>
<feature type="domain" description="Mur ligase N-terminal catalytic" evidence="10">
    <location>
        <begin position="25"/>
        <end position="68"/>
    </location>
</feature>
<dbReference type="GO" id="GO:0051301">
    <property type="term" value="P:cell division"/>
    <property type="evidence" value="ECO:0007669"/>
    <property type="project" value="UniProtKB-KW"/>
</dbReference>
<comment type="subcellular location">
    <subcellularLocation>
        <location evidence="8 9">Cytoplasm</location>
    </subcellularLocation>
</comment>
<evidence type="ECO:0000259" key="10">
    <source>
        <dbReference type="Pfam" id="PF01225"/>
    </source>
</evidence>
<gene>
    <name evidence="8" type="primary">murE</name>
    <name evidence="13" type="ORF">I0Q91_11150</name>
</gene>
<comment type="function">
    <text evidence="8">Catalyzes the addition of meso-diaminopimelic acid to the nucleotide precursor UDP-N-acetylmuramoyl-L-alanyl-D-glutamate (UMAG) in the biosynthesis of bacterial cell-wall peptidoglycan.</text>
</comment>
<feature type="binding site" evidence="8">
    <location>
        <position position="456"/>
    </location>
    <ligand>
        <name>meso-2,6-diaminopimelate</name>
        <dbReference type="ChEBI" id="CHEBI:57791"/>
    </ligand>
</feature>
<comment type="PTM">
    <text evidence="8">Carboxylation is probably crucial for Mg(2+) binding and, consequently, for the gamma-phosphate positioning of ATP.</text>
</comment>
<dbReference type="GO" id="GO:0008360">
    <property type="term" value="P:regulation of cell shape"/>
    <property type="evidence" value="ECO:0007669"/>
    <property type="project" value="UniProtKB-KW"/>
</dbReference>
<feature type="short sequence motif" description="Meso-diaminopimelate recognition motif" evidence="8">
    <location>
        <begin position="402"/>
        <end position="405"/>
    </location>
</feature>
<keyword evidence="4 8" id="KW-0133">Cell shape</keyword>
<dbReference type="EMBL" id="JADPIE010000006">
    <property type="protein sequence ID" value="MBF8437642.1"/>
    <property type="molecule type" value="Genomic_DNA"/>
</dbReference>
<evidence type="ECO:0000313" key="14">
    <source>
        <dbReference type="Proteomes" id="UP000621436"/>
    </source>
</evidence>
<comment type="caution">
    <text evidence="8">Lacks conserved residue(s) required for the propagation of feature annotation.</text>
</comment>
<keyword evidence="14" id="KW-1185">Reference proteome</keyword>
<comment type="caution">
    <text evidence="13">The sequence shown here is derived from an EMBL/GenBank/DDBJ whole genome shotgun (WGS) entry which is preliminary data.</text>
</comment>
<evidence type="ECO:0000256" key="6">
    <source>
        <dbReference type="ARBA" id="ARBA00023306"/>
    </source>
</evidence>
<dbReference type="Gene3D" id="3.90.190.20">
    <property type="entry name" value="Mur ligase, C-terminal domain"/>
    <property type="match status" value="1"/>
</dbReference>
<dbReference type="GO" id="GO:0009252">
    <property type="term" value="P:peptidoglycan biosynthetic process"/>
    <property type="evidence" value="ECO:0007669"/>
    <property type="project" value="UniProtKB-UniRule"/>
</dbReference>
<feature type="binding site" evidence="8">
    <location>
        <begin position="154"/>
        <end position="155"/>
    </location>
    <ligand>
        <name>UDP-N-acetyl-alpha-D-muramoyl-L-alanyl-D-glutamate</name>
        <dbReference type="ChEBI" id="CHEBI:83900"/>
    </ligand>
</feature>
<dbReference type="GO" id="GO:0008765">
    <property type="term" value="F:UDP-N-acetylmuramoylalanyl-D-glutamate-2,6-diaminopimelate ligase activity"/>
    <property type="evidence" value="ECO:0007669"/>
    <property type="project" value="UniProtKB-UniRule"/>
</dbReference>
<keyword evidence="8" id="KW-0067">ATP-binding</keyword>
<dbReference type="Pfam" id="PF01225">
    <property type="entry name" value="Mur_ligase"/>
    <property type="match status" value="1"/>
</dbReference>
<feature type="binding site" evidence="8">
    <location>
        <position position="460"/>
    </location>
    <ligand>
        <name>meso-2,6-diaminopimelate</name>
        <dbReference type="ChEBI" id="CHEBI:57791"/>
    </ligand>
</feature>
<dbReference type="NCBIfam" id="NF001126">
    <property type="entry name" value="PRK00139.1-4"/>
    <property type="match status" value="1"/>
</dbReference>
<keyword evidence="6 8" id="KW-0131">Cell cycle</keyword>
<feature type="binding site" evidence="8">
    <location>
        <position position="378"/>
    </location>
    <ligand>
        <name>meso-2,6-diaminopimelate</name>
        <dbReference type="ChEBI" id="CHEBI:57791"/>
    </ligand>
</feature>
<dbReference type="GO" id="GO:0071555">
    <property type="term" value="P:cell wall organization"/>
    <property type="evidence" value="ECO:0007669"/>
    <property type="project" value="UniProtKB-KW"/>
</dbReference>
<keyword evidence="8" id="KW-0460">Magnesium</keyword>
<dbReference type="InterPro" id="IPR035911">
    <property type="entry name" value="MurE/MurF_N"/>
</dbReference>
<dbReference type="Gene3D" id="3.40.1390.10">
    <property type="entry name" value="MurE/MurF, N-terminal domain"/>
    <property type="match status" value="1"/>
</dbReference>
<evidence type="ECO:0000256" key="3">
    <source>
        <dbReference type="ARBA" id="ARBA00022618"/>
    </source>
</evidence>
<keyword evidence="7 8" id="KW-0961">Cell wall biogenesis/degradation</keyword>
<dbReference type="Pfam" id="PF08245">
    <property type="entry name" value="Mur_ligase_M"/>
    <property type="match status" value="1"/>
</dbReference>
<comment type="similarity">
    <text evidence="2 8">Belongs to the MurCDEF family. MurE subfamily.</text>
</comment>
<sequence length="489" mass="55304">MQALDLYNKFDFLIEKHGNIDRQVTDIVHDSRKAGRNKIFLARKGFNTDGHKYIDDAYENGSRVFILKEYPAEMREDALYFKTEKPADVLGLVSAEIFGHPDGKMDLIGITGTNGKTTTTYMIKSFLEHLGVKTGLLGTIEIFDGDKTVDAQRTTPEANDIFRNLARMYDNGCEKVVMEVSSHALSLGRIQGLSFSAVAFTNISRDHLDFHDDFNDYLNSKLRLLDYLKPEGKVYYNNDDSRLKAALEDLDDYNIFTYSIKNDSDFKAESINLYQDKIDFILNNKEFHLEMSGKFNVYNCLAASAILLESGIDIDKIIEAVNNFRGVPGRFEYVSNETDIVVLVDYAHTPAGIKNVLNSINEFKERNVIAVFGCGGDRDKDKRPEMGIIGYELADKIILTSDNPRSEDPAEIIKDIEAGINNKYPEAKYDMIIDRGKAIKKAILEAETDDIIIIFGKGHETYQEFADRVIDFDDREVASQALKQRGEGK</sequence>
<accession>A0A931ASI3</accession>
<dbReference type="SUPFAM" id="SSF63418">
    <property type="entry name" value="MurE/MurF N-terminal domain"/>
    <property type="match status" value="1"/>
</dbReference>
<dbReference type="InterPro" id="IPR036565">
    <property type="entry name" value="Mur-like_cat_sf"/>
</dbReference>
<reference evidence="13" key="1">
    <citation type="submission" date="2020-11" db="EMBL/GenBank/DDBJ databases">
        <title>Halonatronomonas betainensis gen. nov., sp. nov. a novel haloalkaliphilic representative of the family Halanaerobiacae capable of betaine degradation.</title>
        <authorList>
            <person name="Boltyanskaya Y."/>
            <person name="Kevbrin V."/>
            <person name="Detkova E."/>
            <person name="Grouzdev D.S."/>
            <person name="Koziaeva V."/>
            <person name="Zhilina T."/>
        </authorList>
    </citation>
    <scope>NUCLEOTIDE SEQUENCE</scope>
    <source>
        <strain evidence="13">Z-7014</strain>
    </source>
</reference>
<dbReference type="Proteomes" id="UP000621436">
    <property type="component" value="Unassembled WGS sequence"/>
</dbReference>
<dbReference type="InterPro" id="IPR004101">
    <property type="entry name" value="Mur_ligase_C"/>
</dbReference>
<evidence type="ECO:0000256" key="8">
    <source>
        <dbReference type="HAMAP-Rule" id="MF_00208"/>
    </source>
</evidence>
<dbReference type="Gene3D" id="3.40.1190.10">
    <property type="entry name" value="Mur-like, catalytic domain"/>
    <property type="match status" value="1"/>
</dbReference>
<keyword evidence="8 13" id="KW-0436">Ligase</keyword>
<feature type="binding site" evidence="8">
    <location>
        <begin position="402"/>
        <end position="405"/>
    </location>
    <ligand>
        <name>meso-2,6-diaminopimelate</name>
        <dbReference type="ChEBI" id="CHEBI:57791"/>
    </ligand>
</feature>